<evidence type="ECO:0000313" key="10">
    <source>
        <dbReference type="Proteomes" id="UP001240157"/>
    </source>
</evidence>
<dbReference type="InterPro" id="IPR017969">
    <property type="entry name" value="Heavy-metal-associated_CS"/>
</dbReference>
<evidence type="ECO:0000256" key="1">
    <source>
        <dbReference type="ARBA" id="ARBA00022723"/>
    </source>
</evidence>
<evidence type="ECO:0000313" key="9">
    <source>
        <dbReference type="Proteomes" id="UP000242704"/>
    </source>
</evidence>
<dbReference type="CDD" id="cd00371">
    <property type="entry name" value="HMA"/>
    <property type="match status" value="1"/>
</dbReference>
<gene>
    <name evidence="5" type="ORF">BU638_04750</name>
    <name evidence="4" type="ORF">BU653_09220</name>
    <name evidence="6" type="ORF">BU676_08755</name>
    <name evidence="3" type="ORF">RCF65_06425</name>
</gene>
<dbReference type="FunFam" id="3.30.70.100:FF:000001">
    <property type="entry name" value="ATPase copper transporting beta"/>
    <property type="match status" value="1"/>
</dbReference>
<evidence type="ECO:0000259" key="2">
    <source>
        <dbReference type="PROSITE" id="PS50846"/>
    </source>
</evidence>
<evidence type="ECO:0000313" key="3">
    <source>
        <dbReference type="EMBL" id="MDQ7175621.1"/>
    </source>
</evidence>
<feature type="domain" description="HMA" evidence="2">
    <location>
        <begin position="2"/>
        <end position="68"/>
    </location>
</feature>
<dbReference type="PROSITE" id="PS01047">
    <property type="entry name" value="HMA_1"/>
    <property type="match status" value="1"/>
</dbReference>
<dbReference type="SUPFAM" id="SSF55008">
    <property type="entry name" value="HMA, heavy metal-associated domain"/>
    <property type="match status" value="1"/>
</dbReference>
<dbReference type="AlphaFoldDB" id="A0AAE5T008"/>
<dbReference type="PROSITE" id="PS50846">
    <property type="entry name" value="HMA_2"/>
    <property type="match status" value="1"/>
</dbReference>
<dbReference type="Gene3D" id="3.30.70.100">
    <property type="match status" value="1"/>
</dbReference>
<dbReference type="EMBL" id="PZCM01000004">
    <property type="protein sequence ID" value="PTG27851.1"/>
    <property type="molecule type" value="Genomic_DNA"/>
</dbReference>
<dbReference type="Proteomes" id="UP000242144">
    <property type="component" value="Unassembled WGS sequence"/>
</dbReference>
<sequence>MKQITLQLETLTCPSCIASIEGLLNRTKGVYDSKVLFNSSKAKMSIDEEILTSEAVKNKIENLGYKVLKIK</sequence>
<evidence type="ECO:0000313" key="4">
    <source>
        <dbReference type="EMBL" id="PTG12378.1"/>
    </source>
</evidence>
<dbReference type="InterPro" id="IPR006121">
    <property type="entry name" value="HMA_dom"/>
</dbReference>
<reference evidence="7 8" key="1">
    <citation type="journal article" date="2016" name="Front. Microbiol.">
        <title>Comprehensive Phylogenetic Analysis of Bovine Non-aureus Staphylococci Species Based on Whole-Genome Sequencing.</title>
        <authorList>
            <person name="Naushad S."/>
            <person name="Barkema H.W."/>
            <person name="Luby C."/>
            <person name="Condas L.A."/>
            <person name="Nobrega D.B."/>
            <person name="Carson D.A."/>
            <person name="De Buck J."/>
        </authorList>
    </citation>
    <scope>NUCLEOTIDE SEQUENCE [LARGE SCALE GENOMIC DNA]</scope>
    <source>
        <strain evidence="5 8">SNUC 105</strain>
        <strain evidence="6 7">SNUC 1363</strain>
        <strain evidence="4 9">SNUC 505</strain>
    </source>
</reference>
<keyword evidence="1" id="KW-0479">Metal-binding</keyword>
<evidence type="ECO:0000313" key="5">
    <source>
        <dbReference type="EMBL" id="PTG27851.1"/>
    </source>
</evidence>
<dbReference type="EMBL" id="PZAO01000021">
    <property type="protein sequence ID" value="PTG69090.1"/>
    <property type="molecule type" value="Genomic_DNA"/>
</dbReference>
<reference evidence="3 10" key="3">
    <citation type="submission" date="2023-08" db="EMBL/GenBank/DDBJ databases">
        <title>Whole genome sequencing of Staphylococcus chromogenes NNSch 2386.</title>
        <authorList>
            <person name="Kropotov V.S."/>
            <person name="Boriskina E.V."/>
            <person name="Gordinskaya N.A."/>
            <person name="Shkurkina I.S."/>
            <person name="Kryazhev D.V."/>
            <person name="Alekseeva A.E."/>
            <person name="Makhova M.A."/>
        </authorList>
    </citation>
    <scope>NUCLEOTIDE SEQUENCE [LARGE SCALE GENOMIC DNA]</scope>
    <source>
        <strain evidence="3 10">NNSch 2386</strain>
    </source>
</reference>
<evidence type="ECO:0000313" key="6">
    <source>
        <dbReference type="EMBL" id="PTG69090.1"/>
    </source>
</evidence>
<dbReference type="Proteomes" id="UP001240157">
    <property type="component" value="Unassembled WGS sequence"/>
</dbReference>
<dbReference type="GeneID" id="93656205"/>
<dbReference type="InterPro" id="IPR036163">
    <property type="entry name" value="HMA_dom_sf"/>
</dbReference>
<organism evidence="4 9">
    <name type="scientific">Staphylococcus chromogenes</name>
    <name type="common">Staphylococcus hyicus subsp. chromogenes</name>
    <dbReference type="NCBI Taxonomy" id="46126"/>
    <lineage>
        <taxon>Bacteria</taxon>
        <taxon>Bacillati</taxon>
        <taxon>Bacillota</taxon>
        <taxon>Bacilli</taxon>
        <taxon>Bacillales</taxon>
        <taxon>Staphylococcaceae</taxon>
        <taxon>Staphylococcus</taxon>
    </lineage>
</organism>
<evidence type="ECO:0000313" key="7">
    <source>
        <dbReference type="Proteomes" id="UP000242008"/>
    </source>
</evidence>
<dbReference type="EMBL" id="PZBZ01000052">
    <property type="protein sequence ID" value="PTG12378.1"/>
    <property type="molecule type" value="Genomic_DNA"/>
</dbReference>
<dbReference type="Pfam" id="PF00403">
    <property type="entry name" value="HMA"/>
    <property type="match status" value="1"/>
</dbReference>
<comment type="caution">
    <text evidence="4">The sequence shown here is derived from an EMBL/GenBank/DDBJ whole genome shotgun (WGS) entry which is preliminary data.</text>
</comment>
<name>A0AAE5T008_STACR</name>
<dbReference type="RefSeq" id="WP_037572397.1">
    <property type="nucleotide sequence ID" value="NZ_CP031274.1"/>
</dbReference>
<dbReference type="Proteomes" id="UP000242008">
    <property type="component" value="Unassembled WGS sequence"/>
</dbReference>
<reference evidence="4" key="2">
    <citation type="submission" date="2018-03" db="EMBL/GenBank/DDBJ databases">
        <authorList>
            <person name="Naushad S."/>
        </authorList>
    </citation>
    <scope>NUCLEOTIDE SEQUENCE</scope>
    <source>
        <strain evidence="5">SNUC 105</strain>
        <strain evidence="6">SNUC 1363</strain>
        <strain evidence="4">SNUC 505</strain>
    </source>
</reference>
<dbReference type="GO" id="GO:0046872">
    <property type="term" value="F:metal ion binding"/>
    <property type="evidence" value="ECO:0007669"/>
    <property type="project" value="UniProtKB-KW"/>
</dbReference>
<dbReference type="EMBL" id="JAVGJF010000032">
    <property type="protein sequence ID" value="MDQ7175621.1"/>
    <property type="molecule type" value="Genomic_DNA"/>
</dbReference>
<proteinExistence type="predicted"/>
<keyword evidence="7" id="KW-1185">Reference proteome</keyword>
<dbReference type="Proteomes" id="UP000242704">
    <property type="component" value="Unassembled WGS sequence"/>
</dbReference>
<accession>A0AAE5T008</accession>
<protein>
    <submittedName>
        <fullName evidence="4">Copper chaperone</fullName>
    </submittedName>
    <submittedName>
        <fullName evidence="3">Heavy-metal-associated domain-containing protein</fullName>
    </submittedName>
</protein>
<evidence type="ECO:0000313" key="8">
    <source>
        <dbReference type="Proteomes" id="UP000242144"/>
    </source>
</evidence>